<evidence type="ECO:0000313" key="2">
    <source>
        <dbReference type="Proteomes" id="UP000598120"/>
    </source>
</evidence>
<sequence length="141" mass="15083">MKHYILGLSFLLLTACSKNDTINNCNFLLNVGVNLTVNLNLPQFSQLQFTSNSVYVGNQGNGGVIITNVGSGLRAWDASDPNHQPNSCSIMTINGANAECGCADANEYSLFTGQSLGTQLPCGLKEYRVEAIGNNSYLVTN</sequence>
<dbReference type="RefSeq" id="WP_188605311.1">
    <property type="nucleotide sequence ID" value="NZ_BMIC01000001.1"/>
</dbReference>
<protein>
    <recommendedName>
        <fullName evidence="3">Ferredoxin subunit of nitrite reductase or a ring-hydroxylating dioxygenase</fullName>
    </recommendedName>
</protein>
<keyword evidence="2" id="KW-1185">Reference proteome</keyword>
<evidence type="ECO:0008006" key="3">
    <source>
        <dbReference type="Google" id="ProtNLM"/>
    </source>
</evidence>
<name>A0A8J2XG69_9FLAO</name>
<accession>A0A8J2XG69</accession>
<dbReference type="AlphaFoldDB" id="A0A8J2XG69"/>
<reference evidence="1 2" key="1">
    <citation type="journal article" date="2014" name="Int. J. Syst. Evol. Microbiol.">
        <title>Complete genome sequence of Corynebacterium casei LMG S-19264T (=DSM 44701T), isolated from a smear-ripened cheese.</title>
        <authorList>
            <consortium name="US DOE Joint Genome Institute (JGI-PGF)"/>
            <person name="Walter F."/>
            <person name="Albersmeier A."/>
            <person name="Kalinowski J."/>
            <person name="Ruckert C."/>
        </authorList>
    </citation>
    <scope>NUCLEOTIDE SEQUENCE [LARGE SCALE GENOMIC DNA]</scope>
    <source>
        <strain evidence="1 2">CGMCC 1.15295</strain>
    </source>
</reference>
<proteinExistence type="predicted"/>
<dbReference type="Proteomes" id="UP000598120">
    <property type="component" value="Unassembled WGS sequence"/>
</dbReference>
<dbReference type="PROSITE" id="PS51257">
    <property type="entry name" value="PROKAR_LIPOPROTEIN"/>
    <property type="match status" value="1"/>
</dbReference>
<comment type="caution">
    <text evidence="1">The sequence shown here is derived from an EMBL/GenBank/DDBJ whole genome shotgun (WGS) entry which is preliminary data.</text>
</comment>
<dbReference type="EMBL" id="BMIC01000001">
    <property type="protein sequence ID" value="GFZ82405.1"/>
    <property type="molecule type" value="Genomic_DNA"/>
</dbReference>
<organism evidence="1 2">
    <name type="scientific">Aquaticitalea lipolytica</name>
    <dbReference type="NCBI Taxonomy" id="1247562"/>
    <lineage>
        <taxon>Bacteria</taxon>
        <taxon>Pseudomonadati</taxon>
        <taxon>Bacteroidota</taxon>
        <taxon>Flavobacteriia</taxon>
        <taxon>Flavobacteriales</taxon>
        <taxon>Flavobacteriaceae</taxon>
        <taxon>Aquaticitalea</taxon>
    </lineage>
</organism>
<evidence type="ECO:0000313" key="1">
    <source>
        <dbReference type="EMBL" id="GFZ82405.1"/>
    </source>
</evidence>
<gene>
    <name evidence="1" type="ORF">GCM10011531_11070</name>
</gene>